<evidence type="ECO:0000256" key="1">
    <source>
        <dbReference type="ARBA" id="ARBA00022737"/>
    </source>
</evidence>
<dbReference type="Proteomes" id="UP000325032">
    <property type="component" value="Chromosome"/>
</dbReference>
<dbReference type="InterPro" id="IPR036650">
    <property type="entry name" value="CAT_RNA-bd_dom_sf"/>
</dbReference>
<dbReference type="KEGG" id="bsaf:BSL056_09865"/>
<dbReference type="InterPro" id="IPR004341">
    <property type="entry name" value="CAT_RNA-bd_dom"/>
</dbReference>
<dbReference type="PANTHER" id="PTHR30185">
    <property type="entry name" value="CRYPTIC BETA-GLUCOSIDE BGL OPERON ANTITERMINATOR"/>
    <property type="match status" value="1"/>
</dbReference>
<gene>
    <name evidence="2" type="primary">licT_3</name>
    <name evidence="2" type="ORF">FX981_03559</name>
</gene>
<dbReference type="InterPro" id="IPR050661">
    <property type="entry name" value="BglG_antiterminators"/>
</dbReference>
<proteinExistence type="predicted"/>
<organism evidence="2 3">
    <name type="scientific">Bacillus safensis</name>
    <dbReference type="NCBI Taxonomy" id="561879"/>
    <lineage>
        <taxon>Bacteria</taxon>
        <taxon>Bacillati</taxon>
        <taxon>Bacillota</taxon>
        <taxon>Bacilli</taxon>
        <taxon>Bacillales</taxon>
        <taxon>Bacillaceae</taxon>
        <taxon>Bacillus</taxon>
    </lineage>
</organism>
<dbReference type="GO" id="GO:0006355">
    <property type="term" value="P:regulation of DNA-templated transcription"/>
    <property type="evidence" value="ECO:0007669"/>
    <property type="project" value="InterPro"/>
</dbReference>
<dbReference type="GeneID" id="61770302"/>
<dbReference type="GO" id="GO:0003723">
    <property type="term" value="F:RNA binding"/>
    <property type="evidence" value="ECO:0007669"/>
    <property type="project" value="InterPro"/>
</dbReference>
<dbReference type="InterPro" id="IPR011608">
    <property type="entry name" value="PRD"/>
</dbReference>
<keyword evidence="3" id="KW-1185">Reference proteome</keyword>
<accession>A0A498TXG0</accession>
<dbReference type="Gene3D" id="1.10.1790.10">
    <property type="entry name" value="PRD domain"/>
    <property type="match status" value="2"/>
</dbReference>
<dbReference type="RefSeq" id="WP_073205807.1">
    <property type="nucleotide sequence ID" value="NZ_CP018197.1"/>
</dbReference>
<reference evidence="2 3" key="1">
    <citation type="journal article" date="2018" name="Plant Biotechnol. Rep.">
        <title>Diversity and antifungal activity of endophytic bacteria associated with Panax ginseng seedlings.</title>
        <authorList>
            <person name="Park J.M."/>
            <person name="Hong C.E."/>
            <person name="Jo S.H."/>
        </authorList>
    </citation>
    <scope>NUCLEOTIDE SEQUENCE [LARGE SCALE GENOMIC DNA]</scope>
    <source>
        <strain evidence="2 3">PgKB20</strain>
    </source>
</reference>
<dbReference type="Gene3D" id="2.30.24.10">
    <property type="entry name" value="CAT RNA-binding domain"/>
    <property type="match status" value="1"/>
</dbReference>
<dbReference type="SMART" id="SM01061">
    <property type="entry name" value="CAT_RBD"/>
    <property type="match status" value="1"/>
</dbReference>
<dbReference type="SUPFAM" id="SSF50151">
    <property type="entry name" value="SacY-like RNA-binding domain"/>
    <property type="match status" value="1"/>
</dbReference>
<dbReference type="EMBL" id="CP043404">
    <property type="protein sequence ID" value="QEK65289.1"/>
    <property type="molecule type" value="Genomic_DNA"/>
</dbReference>
<dbReference type="Pfam" id="PF00874">
    <property type="entry name" value="PRD"/>
    <property type="match status" value="2"/>
</dbReference>
<name>A0A498TXG0_BACIA</name>
<dbReference type="Pfam" id="PF03123">
    <property type="entry name" value="CAT_RBD"/>
    <property type="match status" value="1"/>
</dbReference>
<dbReference type="InterPro" id="IPR036634">
    <property type="entry name" value="PRD_sf"/>
</dbReference>
<dbReference type="PANTHER" id="PTHR30185:SF15">
    <property type="entry name" value="CRYPTIC BETA-GLUCOSIDE BGL OPERON ANTITERMINATOR"/>
    <property type="match status" value="1"/>
</dbReference>
<keyword evidence="1" id="KW-0677">Repeat</keyword>
<protein>
    <submittedName>
        <fullName evidence="2">Transcription antiterminator LicT</fullName>
    </submittedName>
</protein>
<accession>A0A5C0WKT9</accession>
<evidence type="ECO:0000313" key="2">
    <source>
        <dbReference type="EMBL" id="QEK65289.1"/>
    </source>
</evidence>
<dbReference type="AlphaFoldDB" id="A0A498TXG0"/>
<sequence length="280" mass="32522">MFTVVKVLNNNIVLALTDTQNEVVVFGTGIGFKKKKGDTLDESAVSKTFYSDQTSPLESQLAAIPTDILLLTEKIIHMGEEMLNKKLGSSMLFSLSDHLTFSIQRHQEKMEYENPIVWEIPHLYFQEYQIGKKALKIIQKMMGITFHDTEASLIALHFVNAQIDGQSMGDTIKMTHLTKEIVKIIQNIFEMVLDKSSIDYSRFITHLRYFIVRQETNQPPQQMDDSLKELIQDRYMKSYACGLIIKEMLKREFNWNVTEDELVFLVIHIERITKKHQQNK</sequence>
<evidence type="ECO:0000313" key="3">
    <source>
        <dbReference type="Proteomes" id="UP000325032"/>
    </source>
</evidence>
<dbReference type="SUPFAM" id="SSF63520">
    <property type="entry name" value="PTS-regulatory domain, PRD"/>
    <property type="match status" value="2"/>
</dbReference>
<dbReference type="PROSITE" id="PS51372">
    <property type="entry name" value="PRD_2"/>
    <property type="match status" value="2"/>
</dbReference>